<evidence type="ECO:0000256" key="3">
    <source>
        <dbReference type="ARBA" id="ARBA00023054"/>
    </source>
</evidence>
<evidence type="ECO:0000256" key="4">
    <source>
        <dbReference type="SAM" id="Coils"/>
    </source>
</evidence>
<dbReference type="EMBL" id="QEAM01000020">
    <property type="protein sequence ID" value="TPX50257.1"/>
    <property type="molecule type" value="Genomic_DNA"/>
</dbReference>
<organism evidence="8 11">
    <name type="scientific">Synchytrium endobioticum</name>
    <dbReference type="NCBI Taxonomy" id="286115"/>
    <lineage>
        <taxon>Eukaryota</taxon>
        <taxon>Fungi</taxon>
        <taxon>Fungi incertae sedis</taxon>
        <taxon>Chytridiomycota</taxon>
        <taxon>Chytridiomycota incertae sedis</taxon>
        <taxon>Chytridiomycetes</taxon>
        <taxon>Synchytriales</taxon>
        <taxon>Synchytriaceae</taxon>
        <taxon>Synchytrium</taxon>
    </lineage>
</organism>
<dbReference type="EMBL" id="QEAN01000035">
    <property type="protein sequence ID" value="TPX52490.1"/>
    <property type="molecule type" value="Genomic_DNA"/>
</dbReference>
<feature type="domain" description="Hook C-terminal" evidence="6">
    <location>
        <begin position="231"/>
        <end position="420"/>
    </location>
</feature>
<dbReference type="GO" id="GO:0031122">
    <property type="term" value="P:cytoplasmic microtubule organization"/>
    <property type="evidence" value="ECO:0007669"/>
    <property type="project" value="InterPro"/>
</dbReference>
<dbReference type="Gene3D" id="1.10.418.10">
    <property type="entry name" value="Calponin-like domain"/>
    <property type="match status" value="1"/>
</dbReference>
<dbReference type="GO" id="GO:0008017">
    <property type="term" value="F:microtubule binding"/>
    <property type="evidence" value="ECO:0007669"/>
    <property type="project" value="InterPro"/>
</dbReference>
<evidence type="ECO:0000313" key="10">
    <source>
        <dbReference type="Proteomes" id="UP000317494"/>
    </source>
</evidence>
<dbReference type="Proteomes" id="UP000317494">
    <property type="component" value="Unassembled WGS sequence"/>
</dbReference>
<protein>
    <recommendedName>
        <fullName evidence="12">HOOK N-terminal domain-containing protein</fullName>
    </recommendedName>
</protein>
<dbReference type="VEuPathDB" id="FungiDB:SeMB42_g01393"/>
<evidence type="ECO:0000256" key="1">
    <source>
        <dbReference type="ARBA" id="ARBA00004496"/>
    </source>
</evidence>
<gene>
    <name evidence="8" type="ORF">SeLEV6574_g01005</name>
    <name evidence="9" type="ORF">SeMB42_g01393</name>
</gene>
<name>A0A507DG82_9FUNG</name>
<dbReference type="InterPro" id="IPR036872">
    <property type="entry name" value="CH_dom_sf"/>
</dbReference>
<keyword evidence="3 4" id="KW-0175">Coiled coil</keyword>
<dbReference type="Pfam" id="PF05622">
    <property type="entry name" value="HOOK"/>
    <property type="match status" value="1"/>
</dbReference>
<comment type="subcellular location">
    <subcellularLocation>
        <location evidence="1">Cytoplasm</location>
    </subcellularLocation>
</comment>
<dbReference type="GO" id="GO:0005815">
    <property type="term" value="C:microtubule organizing center"/>
    <property type="evidence" value="ECO:0007669"/>
    <property type="project" value="TreeGrafter"/>
</dbReference>
<accession>A0A507DG82</accession>
<feature type="region of interest" description="Disordered" evidence="5">
    <location>
        <begin position="624"/>
        <end position="647"/>
    </location>
</feature>
<evidence type="ECO:0000313" key="11">
    <source>
        <dbReference type="Proteomes" id="UP000320475"/>
    </source>
</evidence>
<dbReference type="PANTHER" id="PTHR18947:SF28">
    <property type="entry name" value="GIRDIN, ISOFORM A"/>
    <property type="match status" value="1"/>
</dbReference>
<dbReference type="AlphaFoldDB" id="A0A507DG82"/>
<dbReference type="GO" id="GO:0051959">
    <property type="term" value="F:dynein light intermediate chain binding"/>
    <property type="evidence" value="ECO:0007669"/>
    <property type="project" value="TreeGrafter"/>
</dbReference>
<keyword evidence="10" id="KW-1185">Reference proteome</keyword>
<evidence type="ECO:0000256" key="2">
    <source>
        <dbReference type="ARBA" id="ARBA00022490"/>
    </source>
</evidence>
<keyword evidence="2" id="KW-0963">Cytoplasm</keyword>
<proteinExistence type="predicted"/>
<dbReference type="GO" id="GO:0005737">
    <property type="term" value="C:cytoplasm"/>
    <property type="evidence" value="ECO:0007669"/>
    <property type="project" value="UniProtKB-SubCell"/>
</dbReference>
<dbReference type="Pfam" id="PF19047">
    <property type="entry name" value="HOOK_N"/>
    <property type="match status" value="1"/>
</dbReference>
<reference evidence="10 11" key="1">
    <citation type="journal article" date="2019" name="Sci. Rep.">
        <title>Comparative genomics of chytrid fungi reveal insights into the obligate biotrophic and pathogenic lifestyle of Synchytrium endobioticum.</title>
        <authorList>
            <person name="van de Vossenberg B.T.L.H."/>
            <person name="Warris S."/>
            <person name="Nguyen H.D.T."/>
            <person name="van Gent-Pelzer M.P.E."/>
            <person name="Joly D.L."/>
            <person name="van de Geest H.C."/>
            <person name="Bonants P.J.M."/>
            <person name="Smith D.S."/>
            <person name="Levesque C.A."/>
            <person name="van der Lee T.A.J."/>
        </authorList>
    </citation>
    <scope>NUCLEOTIDE SEQUENCE [LARGE SCALE GENOMIC DNA]</scope>
    <source>
        <strain evidence="8 11">LEV6574</strain>
        <strain evidence="9 10">MB42</strain>
    </source>
</reference>
<dbReference type="OrthoDB" id="49395at2759"/>
<feature type="domain" description="HOOK N-terminal" evidence="7">
    <location>
        <begin position="59"/>
        <end position="196"/>
    </location>
</feature>
<evidence type="ECO:0008006" key="12">
    <source>
        <dbReference type="Google" id="ProtNLM"/>
    </source>
</evidence>
<feature type="coiled-coil region" evidence="4">
    <location>
        <begin position="221"/>
        <end position="386"/>
    </location>
</feature>
<dbReference type="InterPro" id="IPR043936">
    <property type="entry name" value="HOOK_N"/>
</dbReference>
<evidence type="ECO:0000259" key="6">
    <source>
        <dbReference type="Pfam" id="PF05622"/>
    </source>
</evidence>
<evidence type="ECO:0000313" key="9">
    <source>
        <dbReference type="EMBL" id="TPX52490.1"/>
    </source>
</evidence>
<evidence type="ECO:0000313" key="8">
    <source>
        <dbReference type="EMBL" id="TPX50257.1"/>
    </source>
</evidence>
<dbReference type="Proteomes" id="UP000320475">
    <property type="component" value="Unassembled WGS sequence"/>
</dbReference>
<dbReference type="CDD" id="cd22211">
    <property type="entry name" value="HkD_SF"/>
    <property type="match status" value="1"/>
</dbReference>
<comment type="caution">
    <text evidence="8">The sequence shown here is derived from an EMBL/GenBank/DDBJ whole genome shotgun (WGS) entry which is preliminary data.</text>
</comment>
<dbReference type="SUPFAM" id="SSF116907">
    <property type="entry name" value="Hook domain"/>
    <property type="match status" value="1"/>
</dbReference>
<dbReference type="InterPro" id="IPR008636">
    <property type="entry name" value="Hook_C"/>
</dbReference>
<dbReference type="STRING" id="286115.A0A507DG82"/>
<sequence length="676" mass="75992">MPSLLSLPVWGNGTNPSNPLVGAALHDAWTGAIKSHQSDSYFHRDHLRLLASEMSAEAAIVAWVNTFEAVGRKASSIQDLCDSVAFSELLSEIDPLHFQAIRPVETRHDLPPNLSALRRLHRSIIAYYDTVLQQPSSALQVPNLTFIARDQDTTELIKLATIILALVVQSENNQKYIQKMQSLDNVSQQHLMMLIQQVMDRLQGVSEYEAKPAASPKVVGRRQSDENHQLLKHQIADLQARYEEKMAETQELQSRLRDTEQSMAKLQEAGQNDFLLKTDISRLQEELESVEVKKQEAESKSEQLSQDVAELNRKLQDANRQLQVASRYKDQADEYRHTVEKLQKTEAMLEKYKKRLEEGATLQKQIKVLEDEKQAALTKSAHIEEEYRKLSSSKGISSLYKEGMSSSERKASDAMLAQAKAETALNEALSKLKSMEASRRADMDHMQALEEQLQHMQLNGGPQGESLPDQETPLLQQHIANLEAKLDQVHSTYEAEIASLNAKLSSKPNSSHDANEDVATKLINLTDQNAALHRALKKAKDLIVAQDKLSQSSSITSKSSKETYAEAIASYETMLKNKDAEYERVCNEHNESRAALQREARLIVSAWYELGVQLQQQRSACKCRGRPYPAEEGGDETIGSENTSPGRMFRAEYDGSTSWLAQQRKGLESSIRRAFT</sequence>
<evidence type="ECO:0000256" key="5">
    <source>
        <dbReference type="SAM" id="MobiDB-lite"/>
    </source>
</evidence>
<dbReference type="PANTHER" id="PTHR18947">
    <property type="entry name" value="HOOK PROTEINS"/>
    <property type="match status" value="1"/>
</dbReference>
<dbReference type="GO" id="GO:0030705">
    <property type="term" value="P:cytoskeleton-dependent intracellular transport"/>
    <property type="evidence" value="ECO:0007669"/>
    <property type="project" value="InterPro"/>
</dbReference>
<evidence type="ECO:0000259" key="7">
    <source>
        <dbReference type="Pfam" id="PF19047"/>
    </source>
</evidence>